<comment type="caution">
    <text evidence="1">The sequence shown here is derived from an EMBL/GenBank/DDBJ whole genome shotgun (WGS) entry which is preliminary data.</text>
</comment>
<sequence length="57" mass="6540">MKWGASLSRPSHVWLLFATMVKEADFPKYYVALEEPLLCPNHVVHVLNVSHREMGFG</sequence>
<evidence type="ECO:0000313" key="2">
    <source>
        <dbReference type="Proteomes" id="UP000585474"/>
    </source>
</evidence>
<keyword evidence="2" id="KW-1185">Reference proteome</keyword>
<gene>
    <name evidence="1" type="ORF">Acr_20g0002560</name>
</gene>
<proteinExistence type="predicted"/>
<reference evidence="1 2" key="1">
    <citation type="submission" date="2019-07" db="EMBL/GenBank/DDBJ databases">
        <title>De Novo Assembly of kiwifruit Actinidia rufa.</title>
        <authorList>
            <person name="Sugita-Konishi S."/>
            <person name="Sato K."/>
            <person name="Mori E."/>
            <person name="Abe Y."/>
            <person name="Kisaki G."/>
            <person name="Hamano K."/>
            <person name="Suezawa K."/>
            <person name="Otani M."/>
            <person name="Fukuda T."/>
            <person name="Manabe T."/>
            <person name="Gomi K."/>
            <person name="Tabuchi M."/>
            <person name="Akimitsu K."/>
            <person name="Kataoka I."/>
        </authorList>
    </citation>
    <scope>NUCLEOTIDE SEQUENCE [LARGE SCALE GENOMIC DNA]</scope>
    <source>
        <strain evidence="2">cv. Fuchu</strain>
    </source>
</reference>
<organism evidence="1 2">
    <name type="scientific">Actinidia rufa</name>
    <dbReference type="NCBI Taxonomy" id="165716"/>
    <lineage>
        <taxon>Eukaryota</taxon>
        <taxon>Viridiplantae</taxon>
        <taxon>Streptophyta</taxon>
        <taxon>Embryophyta</taxon>
        <taxon>Tracheophyta</taxon>
        <taxon>Spermatophyta</taxon>
        <taxon>Magnoliopsida</taxon>
        <taxon>eudicotyledons</taxon>
        <taxon>Gunneridae</taxon>
        <taxon>Pentapetalae</taxon>
        <taxon>asterids</taxon>
        <taxon>Ericales</taxon>
        <taxon>Actinidiaceae</taxon>
        <taxon>Actinidia</taxon>
    </lineage>
</organism>
<evidence type="ECO:0000313" key="1">
    <source>
        <dbReference type="EMBL" id="GFZ08448.1"/>
    </source>
</evidence>
<dbReference type="Proteomes" id="UP000585474">
    <property type="component" value="Unassembled WGS sequence"/>
</dbReference>
<name>A0A7J0GCM0_9ERIC</name>
<accession>A0A7J0GCM0</accession>
<dbReference type="AlphaFoldDB" id="A0A7J0GCM0"/>
<protein>
    <submittedName>
        <fullName evidence="1">Uncharacterized protein</fullName>
    </submittedName>
</protein>
<dbReference type="EMBL" id="BJWL01000020">
    <property type="protein sequence ID" value="GFZ08448.1"/>
    <property type="molecule type" value="Genomic_DNA"/>
</dbReference>